<dbReference type="EMBL" id="MHRF01000002">
    <property type="protein sequence ID" value="OHA18698.1"/>
    <property type="molecule type" value="Genomic_DNA"/>
</dbReference>
<gene>
    <name evidence="1" type="ORF">A2664_00170</name>
</gene>
<accession>A0A1G2M4A7</accession>
<organism evidence="1 2">
    <name type="scientific">Candidatus Taylorbacteria bacterium RIFCSPHIGHO2_01_FULL_46_22b</name>
    <dbReference type="NCBI Taxonomy" id="1802301"/>
    <lineage>
        <taxon>Bacteria</taxon>
        <taxon>Candidatus Tayloriibacteriota</taxon>
    </lineage>
</organism>
<dbReference type="Proteomes" id="UP000178873">
    <property type="component" value="Unassembled WGS sequence"/>
</dbReference>
<name>A0A1G2M4A7_9BACT</name>
<dbReference type="AlphaFoldDB" id="A0A1G2M4A7"/>
<comment type="caution">
    <text evidence="1">The sequence shown here is derived from an EMBL/GenBank/DDBJ whole genome shotgun (WGS) entry which is preliminary data.</text>
</comment>
<dbReference type="STRING" id="1802301.A2664_00170"/>
<sequence>MIMGLAIFCPPFPAPAGLPNYCTPKSRFQAGSVKNGCHLGQNGLYVGGVEGVSKFRTVGWRSKIKLMIKTQNFKIEFAGNEIACYALSIAGGQLLTGAKHGKI</sequence>
<proteinExistence type="predicted"/>
<evidence type="ECO:0000313" key="1">
    <source>
        <dbReference type="EMBL" id="OHA18698.1"/>
    </source>
</evidence>
<reference evidence="1 2" key="1">
    <citation type="journal article" date="2016" name="Nat. Commun.">
        <title>Thousands of microbial genomes shed light on interconnected biogeochemical processes in an aquifer system.</title>
        <authorList>
            <person name="Anantharaman K."/>
            <person name="Brown C.T."/>
            <person name="Hug L.A."/>
            <person name="Sharon I."/>
            <person name="Castelle C.J."/>
            <person name="Probst A.J."/>
            <person name="Thomas B.C."/>
            <person name="Singh A."/>
            <person name="Wilkins M.J."/>
            <person name="Karaoz U."/>
            <person name="Brodie E.L."/>
            <person name="Williams K.H."/>
            <person name="Hubbard S.S."/>
            <person name="Banfield J.F."/>
        </authorList>
    </citation>
    <scope>NUCLEOTIDE SEQUENCE [LARGE SCALE GENOMIC DNA]</scope>
</reference>
<protein>
    <submittedName>
        <fullName evidence="1">Uncharacterized protein</fullName>
    </submittedName>
</protein>
<evidence type="ECO:0000313" key="2">
    <source>
        <dbReference type="Proteomes" id="UP000178873"/>
    </source>
</evidence>